<dbReference type="SMART" id="SM00409">
    <property type="entry name" value="IG"/>
    <property type="match status" value="2"/>
</dbReference>
<feature type="domain" description="Ig-like" evidence="10">
    <location>
        <begin position="147"/>
        <end position="237"/>
    </location>
</feature>
<keyword evidence="8" id="KW-1133">Transmembrane helix</keyword>
<keyword evidence="2" id="KW-1003">Cell membrane</keyword>
<feature type="domain" description="Ig-like" evidence="10">
    <location>
        <begin position="27"/>
        <end position="138"/>
    </location>
</feature>
<dbReference type="GO" id="GO:0002376">
    <property type="term" value="P:immune system process"/>
    <property type="evidence" value="ECO:0007669"/>
    <property type="project" value="UniProtKB-KW"/>
</dbReference>
<evidence type="ECO:0000256" key="5">
    <source>
        <dbReference type="ARBA" id="ARBA00023136"/>
    </source>
</evidence>
<evidence type="ECO:0000256" key="7">
    <source>
        <dbReference type="ARBA" id="ARBA00023180"/>
    </source>
</evidence>
<dbReference type="InterPro" id="IPR036179">
    <property type="entry name" value="Ig-like_dom_sf"/>
</dbReference>
<evidence type="ECO:0000256" key="3">
    <source>
        <dbReference type="ARBA" id="ARBA00022729"/>
    </source>
</evidence>
<dbReference type="Pfam" id="PF07686">
    <property type="entry name" value="V-set"/>
    <property type="match status" value="2"/>
</dbReference>
<evidence type="ECO:0000256" key="6">
    <source>
        <dbReference type="ARBA" id="ARBA00023157"/>
    </source>
</evidence>
<evidence type="ECO:0000256" key="8">
    <source>
        <dbReference type="SAM" id="Phobius"/>
    </source>
</evidence>
<gene>
    <name evidence="11" type="ORF">Q5P01_002246</name>
</gene>
<protein>
    <recommendedName>
        <fullName evidence="10">Ig-like domain-containing protein</fullName>
    </recommendedName>
</protein>
<keyword evidence="8" id="KW-0812">Transmembrane</keyword>
<evidence type="ECO:0000259" key="10">
    <source>
        <dbReference type="PROSITE" id="PS50835"/>
    </source>
</evidence>
<dbReference type="InterPro" id="IPR003599">
    <property type="entry name" value="Ig_sub"/>
</dbReference>
<evidence type="ECO:0000256" key="2">
    <source>
        <dbReference type="ARBA" id="ARBA00022475"/>
    </source>
</evidence>
<evidence type="ECO:0000256" key="9">
    <source>
        <dbReference type="SAM" id="SignalP"/>
    </source>
</evidence>
<feature type="transmembrane region" description="Helical" evidence="8">
    <location>
        <begin position="258"/>
        <end position="281"/>
    </location>
</feature>
<accession>A0AA88T5Z8</accession>
<dbReference type="InterPro" id="IPR013783">
    <property type="entry name" value="Ig-like_fold"/>
</dbReference>
<dbReference type="InterPro" id="IPR052051">
    <property type="entry name" value="TCR_complex_component"/>
</dbReference>
<sequence length="346" mass="39114">MASAKIVSYLTILFLWKIVRMTSLKSPSSVDAESGFVSVNAGEKLTLHCFYNINMTARLFWYRQILGQKPRLISTFFVHHTSGTFYNEFKNNQRFILETGNSKNHLVILDLHISDSATYYCTRSEPYKFEFLETTTVSVKDSGLNIPALVLQAVSETIQPGGSVTLTCTVQTGTCDGEHSVYWFKDSEETHPGIIYTHGSRNDQCERKPDTQAHICVYNLPMKNLNHSRTESYYCAVVACGHILFGNRTQLGFKDDGVLFYFLCGALAFTTILVVLLAYLVHKMYKRNNCQSPEPQARLSGSCTTNTESQEADSLHYAALKFNLSNRSRRLQDNMQTECVYSGVKQ</sequence>
<keyword evidence="7" id="KW-0325">Glycoprotein</keyword>
<comment type="subcellular location">
    <subcellularLocation>
        <location evidence="1">Cell membrane</location>
    </subcellularLocation>
</comment>
<dbReference type="SUPFAM" id="SSF48726">
    <property type="entry name" value="Immunoglobulin"/>
    <property type="match status" value="2"/>
</dbReference>
<name>A0AA88T5Z8_CHASR</name>
<feature type="chain" id="PRO_5041676737" description="Ig-like domain-containing protein" evidence="9">
    <location>
        <begin position="22"/>
        <end position="346"/>
    </location>
</feature>
<evidence type="ECO:0000256" key="1">
    <source>
        <dbReference type="ARBA" id="ARBA00004236"/>
    </source>
</evidence>
<organism evidence="11 12">
    <name type="scientific">Channa striata</name>
    <name type="common">Snakehead murrel</name>
    <name type="synonym">Ophicephalus striatus</name>
    <dbReference type="NCBI Taxonomy" id="64152"/>
    <lineage>
        <taxon>Eukaryota</taxon>
        <taxon>Metazoa</taxon>
        <taxon>Chordata</taxon>
        <taxon>Craniata</taxon>
        <taxon>Vertebrata</taxon>
        <taxon>Euteleostomi</taxon>
        <taxon>Actinopterygii</taxon>
        <taxon>Neopterygii</taxon>
        <taxon>Teleostei</taxon>
        <taxon>Neoteleostei</taxon>
        <taxon>Acanthomorphata</taxon>
        <taxon>Anabantaria</taxon>
        <taxon>Anabantiformes</taxon>
        <taxon>Channoidei</taxon>
        <taxon>Channidae</taxon>
        <taxon>Channa</taxon>
    </lineage>
</organism>
<dbReference type="Proteomes" id="UP001187415">
    <property type="component" value="Unassembled WGS sequence"/>
</dbReference>
<dbReference type="GO" id="GO:0005886">
    <property type="term" value="C:plasma membrane"/>
    <property type="evidence" value="ECO:0007669"/>
    <property type="project" value="UniProtKB-SubCell"/>
</dbReference>
<dbReference type="PROSITE" id="PS50835">
    <property type="entry name" value="IG_LIKE"/>
    <property type="match status" value="2"/>
</dbReference>
<keyword evidence="4" id="KW-0391">Immunity</keyword>
<dbReference type="GO" id="GO:0009617">
    <property type="term" value="P:response to bacterium"/>
    <property type="evidence" value="ECO:0007669"/>
    <property type="project" value="TreeGrafter"/>
</dbReference>
<evidence type="ECO:0000256" key="4">
    <source>
        <dbReference type="ARBA" id="ARBA00022859"/>
    </source>
</evidence>
<evidence type="ECO:0000313" key="11">
    <source>
        <dbReference type="EMBL" id="KAK2862713.1"/>
    </source>
</evidence>
<keyword evidence="6" id="KW-1015">Disulfide bond</keyword>
<keyword evidence="12" id="KW-1185">Reference proteome</keyword>
<dbReference type="InterPro" id="IPR007110">
    <property type="entry name" value="Ig-like_dom"/>
</dbReference>
<keyword evidence="5 8" id="KW-0472">Membrane</keyword>
<dbReference type="PANTHER" id="PTHR19433">
    <property type="entry name" value="T-CELL RECEPTOR ALPHA CHAIN V REGION-RELATED"/>
    <property type="match status" value="1"/>
</dbReference>
<dbReference type="PANTHER" id="PTHR19433:SF127">
    <property type="entry name" value="NITR9"/>
    <property type="match status" value="1"/>
</dbReference>
<feature type="signal peptide" evidence="9">
    <location>
        <begin position="1"/>
        <end position="21"/>
    </location>
</feature>
<comment type="caution">
    <text evidence="11">The sequence shown here is derived from an EMBL/GenBank/DDBJ whole genome shotgun (WGS) entry which is preliminary data.</text>
</comment>
<dbReference type="AlphaFoldDB" id="A0AA88T5Z8"/>
<dbReference type="Gene3D" id="2.60.40.10">
    <property type="entry name" value="Immunoglobulins"/>
    <property type="match status" value="2"/>
</dbReference>
<keyword evidence="3 9" id="KW-0732">Signal</keyword>
<dbReference type="InterPro" id="IPR013106">
    <property type="entry name" value="Ig_V-set"/>
</dbReference>
<proteinExistence type="predicted"/>
<evidence type="ECO:0000313" key="12">
    <source>
        <dbReference type="Proteomes" id="UP001187415"/>
    </source>
</evidence>
<reference evidence="11" key="1">
    <citation type="submission" date="2023-07" db="EMBL/GenBank/DDBJ databases">
        <title>Chromosome-level Genome Assembly of Striped Snakehead (Channa striata).</title>
        <authorList>
            <person name="Liu H."/>
        </authorList>
    </citation>
    <scope>NUCLEOTIDE SEQUENCE</scope>
    <source>
        <strain evidence="11">Gz</strain>
        <tissue evidence="11">Muscle</tissue>
    </source>
</reference>
<dbReference type="EMBL" id="JAUPFM010000001">
    <property type="protein sequence ID" value="KAK2862713.1"/>
    <property type="molecule type" value="Genomic_DNA"/>
</dbReference>